<proteinExistence type="predicted"/>
<evidence type="ECO:0000313" key="1">
    <source>
        <dbReference type="EMBL" id="EZF49907.1"/>
    </source>
</evidence>
<dbReference type="Proteomes" id="UP000023758">
    <property type="component" value="Unassembled WGS sequence"/>
</dbReference>
<dbReference type="InterPro" id="IPR054208">
    <property type="entry name" value="DUF6914"/>
</dbReference>
<dbReference type="HOGENOM" id="CLU_095770_2_0_1"/>
<gene>
    <name evidence="1" type="ORF">H103_06621</name>
</gene>
<dbReference type="AlphaFoldDB" id="A0A022VUH9"/>
<dbReference type="Pfam" id="PF21858">
    <property type="entry name" value="DUF6914"/>
    <property type="match status" value="1"/>
</dbReference>
<reference evidence="1" key="1">
    <citation type="submission" date="2014-02" db="EMBL/GenBank/DDBJ databases">
        <title>The Genome Sequence of Trichophyton rubrum (morphotype fischeri) CBS 288.86.</title>
        <authorList>
            <consortium name="The Broad Institute Genomics Platform"/>
            <person name="Cuomo C.A."/>
            <person name="White T.C."/>
            <person name="Graser Y."/>
            <person name="Martinez-Rossi N."/>
            <person name="Heitman J."/>
            <person name="Young S.K."/>
            <person name="Zeng Q."/>
            <person name="Gargeya S."/>
            <person name="Abouelleil A."/>
            <person name="Alvarado L."/>
            <person name="Chapman S.B."/>
            <person name="Gainer-Dewar J."/>
            <person name="Goldberg J."/>
            <person name="Griggs A."/>
            <person name="Gujja S."/>
            <person name="Hansen M."/>
            <person name="Howarth C."/>
            <person name="Imamovic A."/>
            <person name="Larimer J."/>
            <person name="Martinez D."/>
            <person name="Murphy C."/>
            <person name="Pearson M.D."/>
            <person name="Persinoti G."/>
            <person name="Poon T."/>
            <person name="Priest M."/>
            <person name="Roberts A.D."/>
            <person name="Saif S."/>
            <person name="Shea T.D."/>
            <person name="Sykes S.N."/>
            <person name="Wortman J."/>
            <person name="Nusbaum C."/>
            <person name="Birren B."/>
        </authorList>
    </citation>
    <scope>NUCLEOTIDE SEQUENCE [LARGE SCALE GENOMIC DNA]</scope>
    <source>
        <strain evidence="1">CBS 288.86</strain>
    </source>
</reference>
<dbReference type="OrthoDB" id="2679825at2759"/>
<name>A0A022VUH9_TRIRU</name>
<dbReference type="EMBL" id="KK207894">
    <property type="protein sequence ID" value="EZF49907.1"/>
    <property type="molecule type" value="Genomic_DNA"/>
</dbReference>
<accession>A0A022VUH9</accession>
<protein>
    <submittedName>
        <fullName evidence="1">Uncharacterized protein</fullName>
    </submittedName>
</protein>
<organism evidence="1">
    <name type="scientific">Trichophyton rubrum CBS 288.86</name>
    <dbReference type="NCBI Taxonomy" id="1215330"/>
    <lineage>
        <taxon>Eukaryota</taxon>
        <taxon>Fungi</taxon>
        <taxon>Dikarya</taxon>
        <taxon>Ascomycota</taxon>
        <taxon>Pezizomycotina</taxon>
        <taxon>Eurotiomycetes</taxon>
        <taxon>Eurotiomycetidae</taxon>
        <taxon>Onygenales</taxon>
        <taxon>Arthrodermataceae</taxon>
        <taxon>Trichophyton</taxon>
    </lineage>
</organism>
<sequence length="179" mass="20658">MLFNKNRLYVALYARGGRPTMPGKEDTYHWAFLVGPKVEVKSSKGTRYQVKQRLQIVGDSEWDFEERECPLTPTNMLLVRVVVGKIIDGNRLAEILRNTPVREDQPGWNCVAWVKEALESLANDSKALGTSVTEWDKVRNAAMEYCQQKKDQHRFNAWSNFDMGKTPTYDMLELKETII</sequence>